<evidence type="ECO:0000256" key="15">
    <source>
        <dbReference type="ARBA" id="ARBA00023254"/>
    </source>
</evidence>
<feature type="domain" description="Mre11 DNA-binding" evidence="21">
    <location>
        <begin position="285"/>
        <end position="465"/>
    </location>
</feature>
<evidence type="ECO:0000256" key="2">
    <source>
        <dbReference type="ARBA" id="ARBA00004123"/>
    </source>
</evidence>
<dbReference type="InterPro" id="IPR004843">
    <property type="entry name" value="Calcineurin-like_PHP"/>
</dbReference>
<dbReference type="SMART" id="SM01347">
    <property type="entry name" value="Mre11_DNA_bind"/>
    <property type="match status" value="1"/>
</dbReference>
<dbReference type="GO" id="GO:0042138">
    <property type="term" value="P:meiotic DNA double-strand break formation"/>
    <property type="evidence" value="ECO:0007669"/>
    <property type="project" value="TreeGrafter"/>
</dbReference>
<dbReference type="PANTHER" id="PTHR10139:SF1">
    <property type="entry name" value="DOUBLE-STRAND BREAK REPAIR PROTEIN MRE11"/>
    <property type="match status" value="1"/>
</dbReference>
<dbReference type="GO" id="GO:0006303">
    <property type="term" value="P:double-strand break repair via nonhomologous end joining"/>
    <property type="evidence" value="ECO:0007669"/>
    <property type="project" value="TreeGrafter"/>
</dbReference>
<dbReference type="NCBIfam" id="TIGR00583">
    <property type="entry name" value="mre11"/>
    <property type="match status" value="1"/>
</dbReference>
<evidence type="ECO:0000256" key="12">
    <source>
        <dbReference type="ARBA" id="ARBA00023204"/>
    </source>
</evidence>
<evidence type="ECO:0000256" key="3">
    <source>
        <dbReference type="ARBA" id="ARBA00004286"/>
    </source>
</evidence>
<reference evidence="22 23" key="1">
    <citation type="submission" date="2015-06" db="EMBL/GenBank/DDBJ databases">
        <title>Draft genome of the ant-associated black yeast Phialophora attae CBS 131958.</title>
        <authorList>
            <person name="Moreno L.F."/>
            <person name="Stielow B.J."/>
            <person name="de Hoog S."/>
            <person name="Vicente V.A."/>
            <person name="Weiss V.A."/>
            <person name="de Vries M."/>
            <person name="Cruz L.M."/>
            <person name="Souza E.M."/>
        </authorList>
    </citation>
    <scope>NUCLEOTIDE SEQUENCE [LARGE SCALE GENOMIC DNA]</scope>
    <source>
        <strain evidence="22 23">CBS 131958</strain>
    </source>
</reference>
<feature type="compositionally biased region" description="Low complexity" evidence="20">
    <location>
        <begin position="610"/>
        <end position="621"/>
    </location>
</feature>
<keyword evidence="8 17" id="KW-0255">Endonuclease</keyword>
<dbReference type="GO" id="GO:0031573">
    <property type="term" value="P:mitotic intra-S DNA damage checkpoint signaling"/>
    <property type="evidence" value="ECO:0007669"/>
    <property type="project" value="TreeGrafter"/>
</dbReference>
<dbReference type="CDD" id="cd00840">
    <property type="entry name" value="MPP_Mre11_N"/>
    <property type="match status" value="1"/>
</dbReference>
<evidence type="ECO:0000256" key="7">
    <source>
        <dbReference type="ARBA" id="ARBA00022723"/>
    </source>
</evidence>
<evidence type="ECO:0000259" key="21">
    <source>
        <dbReference type="SMART" id="SM01347"/>
    </source>
</evidence>
<dbReference type="VEuPathDB" id="FungiDB:AB675_12078"/>
<keyword evidence="10 17" id="KW-0378">Hydrolase</keyword>
<evidence type="ECO:0000256" key="14">
    <source>
        <dbReference type="ARBA" id="ARBA00023242"/>
    </source>
</evidence>
<gene>
    <name evidence="22" type="ORF">AB675_12078</name>
</gene>
<keyword evidence="23" id="KW-1185">Reference proteome</keyword>
<feature type="active site" description="Proton donor" evidence="18">
    <location>
        <position position="120"/>
    </location>
</feature>
<evidence type="ECO:0000313" key="23">
    <source>
        <dbReference type="Proteomes" id="UP000038010"/>
    </source>
</evidence>
<dbReference type="Pfam" id="PF04152">
    <property type="entry name" value="Mre11_DNA_bind"/>
    <property type="match status" value="1"/>
</dbReference>
<dbReference type="GeneID" id="28732860"/>
<keyword evidence="12 17" id="KW-0234">DNA repair</keyword>
<dbReference type="GO" id="GO:0007095">
    <property type="term" value="P:mitotic G2 DNA damage checkpoint signaling"/>
    <property type="evidence" value="ECO:0007669"/>
    <property type="project" value="TreeGrafter"/>
</dbReference>
<dbReference type="PIRSF" id="PIRSF000882">
    <property type="entry name" value="DSB_repair_MRE11"/>
    <property type="match status" value="1"/>
</dbReference>
<comment type="caution">
    <text evidence="22">The sequence shown here is derived from an EMBL/GenBank/DDBJ whole genome shotgun (WGS) entry which is preliminary data.</text>
</comment>
<dbReference type="Pfam" id="PF00149">
    <property type="entry name" value="Metallophos"/>
    <property type="match status" value="1"/>
</dbReference>
<comment type="subcellular location">
    <subcellularLocation>
        <location evidence="3">Chromosome</location>
    </subcellularLocation>
    <subcellularLocation>
        <location evidence="2 17">Nucleus</location>
    </subcellularLocation>
</comment>
<dbReference type="GO" id="GO:0030145">
    <property type="term" value="F:manganese ion binding"/>
    <property type="evidence" value="ECO:0007669"/>
    <property type="project" value="UniProtKB-UniRule"/>
</dbReference>
<feature type="compositionally biased region" description="Acidic residues" evidence="20">
    <location>
        <begin position="754"/>
        <end position="764"/>
    </location>
</feature>
<dbReference type="SUPFAM" id="SSF56300">
    <property type="entry name" value="Metallo-dependent phosphatases"/>
    <property type="match status" value="1"/>
</dbReference>
<keyword evidence="6 17" id="KW-0540">Nuclease</keyword>
<dbReference type="InterPro" id="IPR029052">
    <property type="entry name" value="Metallo-depent_PP-like"/>
</dbReference>
<dbReference type="GO" id="GO:0035861">
    <property type="term" value="C:site of double-strand break"/>
    <property type="evidence" value="ECO:0007669"/>
    <property type="project" value="TreeGrafter"/>
</dbReference>
<keyword evidence="5" id="KW-0158">Chromosome</keyword>
<name>A0A0N0NKS1_9EURO</name>
<evidence type="ECO:0000256" key="10">
    <source>
        <dbReference type="ARBA" id="ARBA00022801"/>
    </source>
</evidence>
<feature type="compositionally biased region" description="Polar residues" evidence="20">
    <location>
        <begin position="721"/>
        <end position="743"/>
    </location>
</feature>
<evidence type="ECO:0000256" key="1">
    <source>
        <dbReference type="ARBA" id="ARBA00001936"/>
    </source>
</evidence>
<keyword evidence="7" id="KW-0479">Metal-binding</keyword>
<evidence type="ECO:0000256" key="6">
    <source>
        <dbReference type="ARBA" id="ARBA00022722"/>
    </source>
</evidence>
<organism evidence="22 23">
    <name type="scientific">Cyphellophora attinorum</name>
    <dbReference type="NCBI Taxonomy" id="1664694"/>
    <lineage>
        <taxon>Eukaryota</taxon>
        <taxon>Fungi</taxon>
        <taxon>Dikarya</taxon>
        <taxon>Ascomycota</taxon>
        <taxon>Pezizomycotina</taxon>
        <taxon>Eurotiomycetes</taxon>
        <taxon>Chaetothyriomycetidae</taxon>
        <taxon>Chaetothyriales</taxon>
        <taxon>Cyphellophoraceae</taxon>
        <taxon>Cyphellophora</taxon>
    </lineage>
</organism>
<protein>
    <recommendedName>
        <fullName evidence="17">Double-strand break repair protein</fullName>
    </recommendedName>
</protein>
<evidence type="ECO:0000256" key="16">
    <source>
        <dbReference type="ARBA" id="ARBA00064981"/>
    </source>
</evidence>
<evidence type="ECO:0000256" key="5">
    <source>
        <dbReference type="ARBA" id="ARBA00022454"/>
    </source>
</evidence>
<evidence type="ECO:0000256" key="19">
    <source>
        <dbReference type="RuleBase" id="RU003447"/>
    </source>
</evidence>
<evidence type="ECO:0000256" key="11">
    <source>
        <dbReference type="ARBA" id="ARBA00022839"/>
    </source>
</evidence>
<accession>A0A0N0NKS1</accession>
<dbReference type="Gene3D" id="3.30.110.110">
    <property type="entry name" value="Mre11, capping domain"/>
    <property type="match status" value="1"/>
</dbReference>
<dbReference type="Proteomes" id="UP000038010">
    <property type="component" value="Unassembled WGS sequence"/>
</dbReference>
<evidence type="ECO:0000256" key="17">
    <source>
        <dbReference type="PIRNR" id="PIRNR000882"/>
    </source>
</evidence>
<dbReference type="Gene3D" id="3.60.21.10">
    <property type="match status" value="1"/>
</dbReference>
<evidence type="ECO:0000256" key="18">
    <source>
        <dbReference type="PIRSR" id="PIRSR000882-1"/>
    </source>
</evidence>
<dbReference type="EMBL" id="LFJN01000019">
    <property type="protein sequence ID" value="KPI38358.1"/>
    <property type="molecule type" value="Genomic_DNA"/>
</dbReference>
<evidence type="ECO:0000256" key="4">
    <source>
        <dbReference type="ARBA" id="ARBA00009028"/>
    </source>
</evidence>
<evidence type="ECO:0000256" key="8">
    <source>
        <dbReference type="ARBA" id="ARBA00022759"/>
    </source>
</evidence>
<dbReference type="GO" id="GO:0000014">
    <property type="term" value="F:single-stranded DNA endodeoxyribonuclease activity"/>
    <property type="evidence" value="ECO:0007669"/>
    <property type="project" value="TreeGrafter"/>
</dbReference>
<keyword evidence="15 17" id="KW-0469">Meiosis</keyword>
<dbReference type="GO" id="GO:0000723">
    <property type="term" value="P:telomere maintenance"/>
    <property type="evidence" value="ECO:0007669"/>
    <property type="project" value="TreeGrafter"/>
</dbReference>
<dbReference type="OrthoDB" id="30417at2759"/>
<proteinExistence type="inferred from homology"/>
<dbReference type="GO" id="GO:0097552">
    <property type="term" value="P:mitochondrial double-strand break repair via homologous recombination"/>
    <property type="evidence" value="ECO:0007669"/>
    <property type="project" value="TreeGrafter"/>
</dbReference>
<dbReference type="GO" id="GO:0008296">
    <property type="term" value="F:3'-5'-DNA exonuclease activity"/>
    <property type="evidence" value="ECO:0007669"/>
    <property type="project" value="InterPro"/>
</dbReference>
<keyword evidence="14 17" id="KW-0539">Nucleus</keyword>
<evidence type="ECO:0000256" key="13">
    <source>
        <dbReference type="ARBA" id="ARBA00023211"/>
    </source>
</evidence>
<dbReference type="InterPro" id="IPR003701">
    <property type="entry name" value="Mre11"/>
</dbReference>
<keyword evidence="9 17" id="KW-0227">DNA damage</keyword>
<dbReference type="PANTHER" id="PTHR10139">
    <property type="entry name" value="DOUBLE-STRAND BREAK REPAIR PROTEIN MRE11"/>
    <property type="match status" value="1"/>
</dbReference>
<dbReference type="AlphaFoldDB" id="A0A0N0NKS1"/>
<comment type="function">
    <text evidence="17">Core component of the MRN complex, which plays a central role in double-strand break (DSB) repair, DNA recombination, maintenance of telomere integrity and meiosis. The MRN complex is involved in the repair of DNA double-strand breaks (DSBs) via homologous recombination (HR), an error-free mechanism which primarily occurs during S and G2 phases. The complex (1) mediates the end resection of damaged DNA, which generates proper single-stranded DNA, a key initial steps in HR, and is (2) required for the recruitment of other repair factors and efficient activation of ATM and ATR upon DNA damage. Within the MRN complex, MRE11 possesses both single-strand endonuclease activity and double-strand-specific 3'-5' exonuclease activity. MRE11 first endonucleolytically cleaves the 5' strand at DNA DSB ends to prevent non-homologous end joining (NHEJ) and licence HR. It then generates a single-stranded DNA gap via 3' to 5' exonucleolytic degradation, which is required for single-strand invasion and recombination.</text>
</comment>
<feature type="compositionally biased region" description="Basic residues" evidence="20">
    <location>
        <begin position="582"/>
        <end position="592"/>
    </location>
</feature>
<dbReference type="FunFam" id="3.60.21.10:FF:000011">
    <property type="entry name" value="Double-strand break repair protein"/>
    <property type="match status" value="1"/>
</dbReference>
<dbReference type="InterPro" id="IPR041796">
    <property type="entry name" value="Mre11_N"/>
</dbReference>
<feature type="compositionally biased region" description="Low complexity" evidence="20">
    <location>
        <begin position="594"/>
        <end position="603"/>
    </location>
</feature>
<dbReference type="GO" id="GO:0000724">
    <property type="term" value="P:double-strand break repair via homologous recombination"/>
    <property type="evidence" value="ECO:0007669"/>
    <property type="project" value="TreeGrafter"/>
</dbReference>
<sequence length="776" mass="85895">MADTIRILVATDNHVGAHERDPNRGDDSWKTFHEIMELAKDREVDMVLLAGDLFHENKPSRKSLYNVMRSLRMNCLGARPCEIEILSDGSQAFDATFDYANYEDPDINVSIPVFSIHGNHDDPTGDGHFAALDLLAVSGLINYFGRAHESDSIEVRPVLLQKGSTKLALYGLSNVRDERLHRTFKDGKVTFYQAGAQQSDWFNLICVHQNHHPRTDTNWLPENFLPEFLDLVIWGHEHDCDIEPTVNPEMNFKVMQPGSSVATSLVPGEAIPKYVSIISITGRELKTEPIRLTTVRPFVYKDIVLAQDKVAVRISNDDDHRTKLTAHLIEIVEGMIKEAKEQWKESQAEAGLESSQTEPPLPLIRLRVEYTAPNGLAKFEVENPQRFSNRFQGKVANTNDVIQFHIKKRTVATDRAAKDAKRDEEIMARMALDNIRVEQLVKEFLAAQSLKILPQKPFGNAVNDYVEKDDRGALDDFVATSLTKQISELGKFREEVDDSDEGDDIVAQIQQVKDEIEKQYATQLDKVRNKKRFKPAPLGWDSDEDGPWVDQPAAVIHESKGGSVDQSDESDEDGTPAPRAATRGRGRGRGARGGRSAAAATTRGRGGATARGKAATAAKATKTTKSRSRRQVSDDDDDEDEDEDVPMLDNDDDDEEDEVAAQDEESDSQAMFFPSNGRKTTQSSNGTTASRKAAATTTKKAAPAKATRKTPARTAAKASTGTGRQGTLNFSASQASVLGTRSATGKKGSRDDVESIEDDSDGFEEMPSQPFKGRRR</sequence>
<feature type="compositionally biased region" description="Low complexity" evidence="20">
    <location>
        <begin position="687"/>
        <end position="705"/>
    </location>
</feature>
<feature type="compositionally biased region" description="Polar residues" evidence="20">
    <location>
        <begin position="677"/>
        <end position="686"/>
    </location>
</feature>
<evidence type="ECO:0000313" key="22">
    <source>
        <dbReference type="EMBL" id="KPI38358.1"/>
    </source>
</evidence>
<keyword evidence="11 17" id="KW-0269">Exonuclease</keyword>
<comment type="cofactor">
    <cofactor evidence="1 17">
        <name>Mn(2+)</name>
        <dbReference type="ChEBI" id="CHEBI:29035"/>
    </cofactor>
</comment>
<dbReference type="STRING" id="1664694.A0A0N0NKS1"/>
<evidence type="ECO:0000256" key="20">
    <source>
        <dbReference type="SAM" id="MobiDB-lite"/>
    </source>
</evidence>
<dbReference type="RefSeq" id="XP_017998321.1">
    <property type="nucleotide sequence ID" value="XM_018140979.1"/>
</dbReference>
<comment type="similarity">
    <text evidence="4 17 19">Belongs to the MRE11/RAD32 family.</text>
</comment>
<feature type="compositionally biased region" description="Acidic residues" evidence="20">
    <location>
        <begin position="634"/>
        <end position="667"/>
    </location>
</feature>
<feature type="region of interest" description="Disordered" evidence="20">
    <location>
        <begin position="559"/>
        <end position="776"/>
    </location>
</feature>
<evidence type="ECO:0000256" key="9">
    <source>
        <dbReference type="ARBA" id="ARBA00022763"/>
    </source>
</evidence>
<dbReference type="InterPro" id="IPR038487">
    <property type="entry name" value="Mre11_capping_dom"/>
</dbReference>
<comment type="subunit">
    <text evidence="16">Component of the MRN complex composed of two heterodimers RAD50 and MRE11 associated with a single NBS1.</text>
</comment>
<keyword evidence="13 17" id="KW-0464">Manganese</keyword>
<dbReference type="InterPro" id="IPR007281">
    <property type="entry name" value="Mre11_DNA-bd"/>
</dbReference>
<dbReference type="GO" id="GO:0030870">
    <property type="term" value="C:Mre11 complex"/>
    <property type="evidence" value="ECO:0007669"/>
    <property type="project" value="UniProtKB-UniRule"/>
</dbReference>